<dbReference type="InterPro" id="IPR018739">
    <property type="entry name" value="DUF2281"/>
</dbReference>
<dbReference type="AlphaFoldDB" id="A0A926WHS8"/>
<accession>A0A926WHS8</accession>
<dbReference type="RefSeq" id="WP_190561565.1">
    <property type="nucleotide sequence ID" value="NZ_JACJQU010000008.1"/>
</dbReference>
<dbReference type="Proteomes" id="UP000662185">
    <property type="component" value="Unassembled WGS sequence"/>
</dbReference>
<keyword evidence="3" id="KW-1185">Reference proteome</keyword>
<dbReference type="Pfam" id="PF10047">
    <property type="entry name" value="DUF2281"/>
    <property type="match status" value="1"/>
</dbReference>
<organism evidence="2 3">
    <name type="scientific">Anabaena sphaerica FACHB-251</name>
    <dbReference type="NCBI Taxonomy" id="2692883"/>
    <lineage>
        <taxon>Bacteria</taxon>
        <taxon>Bacillati</taxon>
        <taxon>Cyanobacteriota</taxon>
        <taxon>Cyanophyceae</taxon>
        <taxon>Nostocales</taxon>
        <taxon>Nostocaceae</taxon>
        <taxon>Anabaena</taxon>
    </lineage>
</organism>
<evidence type="ECO:0000259" key="1">
    <source>
        <dbReference type="Pfam" id="PF10047"/>
    </source>
</evidence>
<feature type="domain" description="DUF2281" evidence="1">
    <location>
        <begin position="11"/>
        <end position="56"/>
    </location>
</feature>
<name>A0A926WHS8_9NOST</name>
<evidence type="ECO:0000313" key="2">
    <source>
        <dbReference type="EMBL" id="MBD2294804.1"/>
    </source>
</evidence>
<reference evidence="3" key="1">
    <citation type="journal article" date="2020" name="ISME J.">
        <title>Comparative genomics reveals insights into cyanobacterial evolution and habitat adaptation.</title>
        <authorList>
            <person name="Chen M.Y."/>
            <person name="Teng W.K."/>
            <person name="Zhao L."/>
            <person name="Hu C.X."/>
            <person name="Zhou Y.K."/>
            <person name="Han B.P."/>
            <person name="Song L.R."/>
            <person name="Shu W.S."/>
        </authorList>
    </citation>
    <scope>NUCLEOTIDE SEQUENCE [LARGE SCALE GENOMIC DNA]</scope>
    <source>
        <strain evidence="3">FACHB-251</strain>
    </source>
</reference>
<comment type="caution">
    <text evidence="2">The sequence shown here is derived from an EMBL/GenBank/DDBJ whole genome shotgun (WGS) entry which is preliminary data.</text>
</comment>
<protein>
    <submittedName>
        <fullName evidence="2">DUF2281 domain-containing protein</fullName>
    </submittedName>
</protein>
<proteinExistence type="predicted"/>
<dbReference type="EMBL" id="JACJQU010000008">
    <property type="protein sequence ID" value="MBD2294804.1"/>
    <property type="molecule type" value="Genomic_DNA"/>
</dbReference>
<evidence type="ECO:0000313" key="3">
    <source>
        <dbReference type="Proteomes" id="UP000662185"/>
    </source>
</evidence>
<sequence length="91" mass="10914">MTQAVEKQKSILDRVQNLTPEQQEEVLNFIDFLQFKGQKQDVEPKQRRKWGDIKGKALYPLVGEDAQIWVSRNRREETENRELHLRSNYED</sequence>
<gene>
    <name evidence="2" type="ORF">H6G06_15260</name>
</gene>